<name>A0ABD1Y148_9MARC</name>
<accession>A0ABD1Y148</accession>
<dbReference type="PANTHER" id="PTHR47643">
    <property type="entry name" value="TPR DOMAIN PROTEIN (AFU_ORTHOLOGUE AFUA_5G12710)"/>
    <property type="match status" value="1"/>
</dbReference>
<sequence length="372" mass="41938">MDRGLFATRDLAPGDLLFVSSPITTAMHPKGGGMSSKVTSKLIGNLKKMVKYARENLKDFSQVHFLVQLDALAGPYPSGPLPRDTPPMRYFTPVNAIPENLRKVDTDQEEENLVIRTEFDEATLLDILLRRRETIWMQPGMSMANADGTGIFCLPSLINHSCLPNAAMITCGTAEGVISKVVRAARKVKKGEELFSSYHEVFCPLKDRRALPIELLTCECERCVWEEKLIGGVPGFRKLQRTCGRLWQRRAGLMYQSLGRRAEMRQQCIESIKTLGEFFVNNPKLRLTVDAVRVMNPVSNYAMAISSEAFRQVILWKKKPWSSSNSEFKDLIGELAGHGMDIAQLLYGRELDLETLRDFFGGAWSYLRLQPT</sequence>
<evidence type="ECO:0000313" key="3">
    <source>
        <dbReference type="Proteomes" id="UP001605036"/>
    </source>
</evidence>
<protein>
    <recommendedName>
        <fullName evidence="1">SET domain-containing protein</fullName>
    </recommendedName>
</protein>
<evidence type="ECO:0000259" key="1">
    <source>
        <dbReference type="PROSITE" id="PS50280"/>
    </source>
</evidence>
<keyword evidence="3" id="KW-1185">Reference proteome</keyword>
<organism evidence="2 3">
    <name type="scientific">Riccia fluitans</name>
    <dbReference type="NCBI Taxonomy" id="41844"/>
    <lineage>
        <taxon>Eukaryota</taxon>
        <taxon>Viridiplantae</taxon>
        <taxon>Streptophyta</taxon>
        <taxon>Embryophyta</taxon>
        <taxon>Marchantiophyta</taxon>
        <taxon>Marchantiopsida</taxon>
        <taxon>Marchantiidae</taxon>
        <taxon>Marchantiales</taxon>
        <taxon>Ricciaceae</taxon>
        <taxon>Riccia</taxon>
    </lineage>
</organism>
<dbReference type="CDD" id="cd20071">
    <property type="entry name" value="SET_SMYD"/>
    <property type="match status" value="1"/>
</dbReference>
<evidence type="ECO:0000313" key="2">
    <source>
        <dbReference type="EMBL" id="KAL2620139.1"/>
    </source>
</evidence>
<dbReference type="PROSITE" id="PS50280">
    <property type="entry name" value="SET"/>
    <property type="match status" value="1"/>
</dbReference>
<dbReference type="PANTHER" id="PTHR47643:SF2">
    <property type="entry name" value="TPR DOMAIN PROTEIN (AFU_ORTHOLOGUE AFUA_5G12710)"/>
    <property type="match status" value="1"/>
</dbReference>
<dbReference type="AlphaFoldDB" id="A0ABD1Y148"/>
<gene>
    <name evidence="2" type="ORF">R1flu_000344</name>
</gene>
<dbReference type="Proteomes" id="UP001605036">
    <property type="component" value="Unassembled WGS sequence"/>
</dbReference>
<dbReference type="Pfam" id="PF00856">
    <property type="entry name" value="SET"/>
    <property type="match status" value="1"/>
</dbReference>
<reference evidence="2 3" key="1">
    <citation type="submission" date="2024-09" db="EMBL/GenBank/DDBJ databases">
        <title>Chromosome-scale assembly of Riccia fluitans.</title>
        <authorList>
            <person name="Paukszto L."/>
            <person name="Sawicki J."/>
            <person name="Karawczyk K."/>
            <person name="Piernik-Szablinska J."/>
            <person name="Szczecinska M."/>
            <person name="Mazdziarz M."/>
        </authorList>
    </citation>
    <scope>NUCLEOTIDE SEQUENCE [LARGE SCALE GENOMIC DNA]</scope>
    <source>
        <strain evidence="2">Rf_01</strain>
        <tissue evidence="2">Aerial parts of the thallus</tissue>
    </source>
</reference>
<dbReference type="InterPro" id="IPR053209">
    <property type="entry name" value="Gramillin-biosynth_MTr"/>
</dbReference>
<feature type="domain" description="SET" evidence="1">
    <location>
        <begin position="1"/>
        <end position="199"/>
    </location>
</feature>
<dbReference type="InterPro" id="IPR046341">
    <property type="entry name" value="SET_dom_sf"/>
</dbReference>
<comment type="caution">
    <text evidence="2">The sequence shown here is derived from an EMBL/GenBank/DDBJ whole genome shotgun (WGS) entry which is preliminary data.</text>
</comment>
<dbReference type="EMBL" id="JBHFFA010000006">
    <property type="protein sequence ID" value="KAL2620139.1"/>
    <property type="molecule type" value="Genomic_DNA"/>
</dbReference>
<dbReference type="Gene3D" id="2.170.270.10">
    <property type="entry name" value="SET domain"/>
    <property type="match status" value="1"/>
</dbReference>
<dbReference type="SUPFAM" id="SSF82199">
    <property type="entry name" value="SET domain"/>
    <property type="match status" value="1"/>
</dbReference>
<proteinExistence type="predicted"/>
<dbReference type="InterPro" id="IPR001214">
    <property type="entry name" value="SET_dom"/>
</dbReference>